<dbReference type="Proteomes" id="UP000287756">
    <property type="component" value="Chromosome"/>
</dbReference>
<keyword evidence="4 7" id="KW-0812">Transmembrane</keyword>
<gene>
    <name evidence="9" type="ORF">HLI_00190</name>
</gene>
<comment type="subcellular location">
    <subcellularLocation>
        <location evidence="2">Membrane</location>
        <topology evidence="2">Multi-pass membrane protein</topology>
    </subcellularLocation>
</comment>
<evidence type="ECO:0000256" key="7">
    <source>
        <dbReference type="SAM" id="Phobius"/>
    </source>
</evidence>
<evidence type="ECO:0000313" key="10">
    <source>
        <dbReference type="Proteomes" id="UP000287756"/>
    </source>
</evidence>
<dbReference type="RefSeq" id="WP_431357381.1">
    <property type="nucleotide sequence ID" value="NZ_CANLVY010000014.1"/>
</dbReference>
<comment type="cofactor">
    <cofactor evidence="1">
        <name>Zn(2+)</name>
        <dbReference type="ChEBI" id="CHEBI:29105"/>
    </cofactor>
</comment>
<keyword evidence="6 7" id="KW-0472">Membrane</keyword>
<reference evidence="9 10" key="1">
    <citation type="submission" date="2018-01" db="EMBL/GenBank/DDBJ databases">
        <title>The whole genome sequencing and assembly of Halobacillus litoralis ERB031 strain.</title>
        <authorList>
            <person name="Lee S.-J."/>
            <person name="Park M.-K."/>
            <person name="Kim J.-Y."/>
            <person name="Lee Y.-J."/>
            <person name="Yi H."/>
            <person name="Bahn Y.-S."/>
            <person name="Kim J.F."/>
            <person name="Lee D.-W."/>
        </authorList>
    </citation>
    <scope>NUCLEOTIDE SEQUENCE [LARGE SCALE GENOMIC DNA]</scope>
    <source>
        <strain evidence="9 10">ERB 031</strain>
    </source>
</reference>
<evidence type="ECO:0000256" key="4">
    <source>
        <dbReference type="ARBA" id="ARBA00022692"/>
    </source>
</evidence>
<evidence type="ECO:0000256" key="5">
    <source>
        <dbReference type="ARBA" id="ARBA00022989"/>
    </source>
</evidence>
<evidence type="ECO:0000256" key="3">
    <source>
        <dbReference type="ARBA" id="ARBA00007931"/>
    </source>
</evidence>
<sequence>MIVTILVLIFLVAPLSLFVHELGHVLPGLLFRSQRCVIHLGRGRLIHQVKVKKLHIKVGLLFFQGAYSINERQKQFSPWQKAWISGGGPLLNAVVSLLLFFIFWTRMNDYLSLFFLFNLYLAVVNIVPFSFRGRRSDGYLLLQWLKHRKDRVE</sequence>
<evidence type="ECO:0000256" key="1">
    <source>
        <dbReference type="ARBA" id="ARBA00001947"/>
    </source>
</evidence>
<keyword evidence="5 7" id="KW-1133">Transmembrane helix</keyword>
<evidence type="ECO:0000259" key="8">
    <source>
        <dbReference type="Pfam" id="PF02163"/>
    </source>
</evidence>
<protein>
    <recommendedName>
        <fullName evidence="8">Peptidase M50 domain-containing protein</fullName>
    </recommendedName>
</protein>
<dbReference type="AlphaFoldDB" id="A0A410M6S5"/>
<dbReference type="GO" id="GO:0006508">
    <property type="term" value="P:proteolysis"/>
    <property type="evidence" value="ECO:0007669"/>
    <property type="project" value="InterPro"/>
</dbReference>
<dbReference type="EMBL" id="CP026118">
    <property type="protein sequence ID" value="QAS50725.1"/>
    <property type="molecule type" value="Genomic_DNA"/>
</dbReference>
<name>A0A410M6S5_9BACI</name>
<dbReference type="Pfam" id="PF02163">
    <property type="entry name" value="Peptidase_M50"/>
    <property type="match status" value="1"/>
</dbReference>
<feature type="transmembrane region" description="Helical" evidence="7">
    <location>
        <begin position="110"/>
        <end position="131"/>
    </location>
</feature>
<organism evidence="9 10">
    <name type="scientific">Halobacillus litoralis</name>
    <dbReference type="NCBI Taxonomy" id="45668"/>
    <lineage>
        <taxon>Bacteria</taxon>
        <taxon>Bacillati</taxon>
        <taxon>Bacillota</taxon>
        <taxon>Bacilli</taxon>
        <taxon>Bacillales</taxon>
        <taxon>Bacillaceae</taxon>
        <taxon>Halobacillus</taxon>
    </lineage>
</organism>
<evidence type="ECO:0000313" key="9">
    <source>
        <dbReference type="EMBL" id="QAS50725.1"/>
    </source>
</evidence>
<evidence type="ECO:0000256" key="2">
    <source>
        <dbReference type="ARBA" id="ARBA00004141"/>
    </source>
</evidence>
<dbReference type="GO" id="GO:0016020">
    <property type="term" value="C:membrane"/>
    <property type="evidence" value="ECO:0007669"/>
    <property type="project" value="UniProtKB-SubCell"/>
</dbReference>
<feature type="domain" description="Peptidase M50" evidence="8">
    <location>
        <begin position="15"/>
        <end position="103"/>
    </location>
</feature>
<feature type="transmembrane region" description="Helical" evidence="7">
    <location>
        <begin position="82"/>
        <end position="104"/>
    </location>
</feature>
<accession>A0A410M6S5</accession>
<comment type="similarity">
    <text evidence="3">Belongs to the peptidase M50B family.</text>
</comment>
<evidence type="ECO:0000256" key="6">
    <source>
        <dbReference type="ARBA" id="ARBA00023136"/>
    </source>
</evidence>
<dbReference type="InterPro" id="IPR008915">
    <property type="entry name" value="Peptidase_M50"/>
</dbReference>
<dbReference type="KEGG" id="hli:HLI_00190"/>
<proteinExistence type="inferred from homology"/>